<dbReference type="InterPro" id="IPR000073">
    <property type="entry name" value="AB_hydrolase_1"/>
</dbReference>
<name>A0A4Y9YD49_9APHY</name>
<dbReference type="PANTHER" id="PTHR43798:SF33">
    <property type="entry name" value="HYDROLASE, PUTATIVE (AFU_ORTHOLOGUE AFUA_2G14860)-RELATED"/>
    <property type="match status" value="1"/>
</dbReference>
<dbReference type="SUPFAM" id="SSF53474">
    <property type="entry name" value="alpha/beta-Hydrolases"/>
    <property type="match status" value="1"/>
</dbReference>
<accession>A0A4Y9YD49</accession>
<dbReference type="Pfam" id="PF12697">
    <property type="entry name" value="Abhydrolase_6"/>
    <property type="match status" value="1"/>
</dbReference>
<reference evidence="2 3" key="1">
    <citation type="submission" date="2019-01" db="EMBL/GenBank/DDBJ databases">
        <title>Genome sequencing of the rare red list fungi Fomitopsis rosea.</title>
        <authorList>
            <person name="Buettner E."/>
            <person name="Kellner H."/>
        </authorList>
    </citation>
    <scope>NUCLEOTIDE SEQUENCE [LARGE SCALE GENOMIC DNA]</scope>
    <source>
        <strain evidence="2 3">DSM 105464</strain>
    </source>
</reference>
<dbReference type="STRING" id="34475.A0A4Y9YD49"/>
<evidence type="ECO:0000259" key="1">
    <source>
        <dbReference type="Pfam" id="PF12697"/>
    </source>
</evidence>
<evidence type="ECO:0000313" key="3">
    <source>
        <dbReference type="Proteomes" id="UP000298390"/>
    </source>
</evidence>
<evidence type="ECO:0000313" key="2">
    <source>
        <dbReference type="EMBL" id="TFY59487.1"/>
    </source>
</evidence>
<gene>
    <name evidence="2" type="ORF">EVJ58_g5740</name>
</gene>
<dbReference type="EMBL" id="SEKV01000301">
    <property type="protein sequence ID" value="TFY59487.1"/>
    <property type="molecule type" value="Genomic_DNA"/>
</dbReference>
<dbReference type="GO" id="GO:0016020">
    <property type="term" value="C:membrane"/>
    <property type="evidence" value="ECO:0007669"/>
    <property type="project" value="TreeGrafter"/>
</dbReference>
<dbReference type="PANTHER" id="PTHR43798">
    <property type="entry name" value="MONOACYLGLYCEROL LIPASE"/>
    <property type="match status" value="1"/>
</dbReference>
<proteinExistence type="predicted"/>
<dbReference type="InterPro" id="IPR050266">
    <property type="entry name" value="AB_hydrolase_sf"/>
</dbReference>
<dbReference type="Proteomes" id="UP000298390">
    <property type="component" value="Unassembled WGS sequence"/>
</dbReference>
<dbReference type="AlphaFoldDB" id="A0A4Y9YD49"/>
<dbReference type="Gene3D" id="3.40.50.1820">
    <property type="entry name" value="alpha/beta hydrolase"/>
    <property type="match status" value="1"/>
</dbReference>
<sequence>MPAQQKVLTSPDGTEIWAEEAGDRTKPTIVFIHGLACTAIAFNAQFNDPELLKNVHLVRYEMRGHGRSGMPESLAAYRALRHAEDFRTVCEAFGVVRPIVLGWSLGGCIPGDVVRYYGPDYIAGIVYNGGAVLSLQLSKECRHPAFLPLIPLICSPDAQVAAKSAVPFVDSCFADPASLSFETKMALVGGFAMQPPIIRHYSLTREQEDRVWRESARRIPVLIVQGMEDTHCLYERMIGQAKEIYDEVEVKLLQGVGHAPQAEAPEDTNLHKLLLIKWWDSTVMNHSSYVTSASTYFQTVANSRESTGIISATCPSGRTSAAAPFSIFRGLVARGFWMSAWYAAHARKEREALLEEVVRLKLEEPRHTVFTVEAGWSDEEAGRRVREALGVQGRSPGGEKVLLRVEDPVV</sequence>
<organism evidence="2 3">
    <name type="scientific">Rhodofomes roseus</name>
    <dbReference type="NCBI Taxonomy" id="34475"/>
    <lineage>
        <taxon>Eukaryota</taxon>
        <taxon>Fungi</taxon>
        <taxon>Dikarya</taxon>
        <taxon>Basidiomycota</taxon>
        <taxon>Agaricomycotina</taxon>
        <taxon>Agaricomycetes</taxon>
        <taxon>Polyporales</taxon>
        <taxon>Rhodofomes</taxon>
    </lineage>
</organism>
<protein>
    <recommendedName>
        <fullName evidence="1">AB hydrolase-1 domain-containing protein</fullName>
    </recommendedName>
</protein>
<comment type="caution">
    <text evidence="2">The sequence shown here is derived from an EMBL/GenBank/DDBJ whole genome shotgun (WGS) entry which is preliminary data.</text>
</comment>
<dbReference type="InterPro" id="IPR029058">
    <property type="entry name" value="AB_hydrolase_fold"/>
</dbReference>
<feature type="domain" description="AB hydrolase-1" evidence="1">
    <location>
        <begin position="29"/>
        <end position="268"/>
    </location>
</feature>